<dbReference type="EMBL" id="JAVHJL010000002">
    <property type="protein sequence ID" value="KAK6509683.1"/>
    <property type="molecule type" value="Genomic_DNA"/>
</dbReference>
<evidence type="ECO:0000259" key="2">
    <source>
        <dbReference type="Pfam" id="PF02230"/>
    </source>
</evidence>
<proteinExistence type="inferred from homology"/>
<feature type="domain" description="Phospholipase/carboxylesterase/thioesterase" evidence="2">
    <location>
        <begin position="63"/>
        <end position="172"/>
    </location>
</feature>
<accession>A0AAV9WQ86</accession>
<dbReference type="InterPro" id="IPR050565">
    <property type="entry name" value="LYPA1-2/EST-like"/>
</dbReference>
<comment type="caution">
    <text evidence="3">The sequence shown here is derived from an EMBL/GenBank/DDBJ whole genome shotgun (WGS) entry which is preliminary data.</text>
</comment>
<dbReference type="GO" id="GO:0005737">
    <property type="term" value="C:cytoplasm"/>
    <property type="evidence" value="ECO:0007669"/>
    <property type="project" value="TreeGrafter"/>
</dbReference>
<dbReference type="InterPro" id="IPR003140">
    <property type="entry name" value="PLipase/COase/thioEstase"/>
</dbReference>
<evidence type="ECO:0000256" key="1">
    <source>
        <dbReference type="ARBA" id="ARBA00006499"/>
    </source>
</evidence>
<comment type="similarity">
    <text evidence="1">Belongs to the AB hydrolase superfamily. AB hydrolase 2 family.</text>
</comment>
<dbReference type="SUPFAM" id="SSF53474">
    <property type="entry name" value="alpha/beta-Hydrolases"/>
    <property type="match status" value="1"/>
</dbReference>
<dbReference type="Gene3D" id="3.40.50.1820">
    <property type="entry name" value="alpha/beta hydrolase"/>
    <property type="match status" value="1"/>
</dbReference>
<reference evidence="3 4" key="1">
    <citation type="submission" date="2023-08" db="EMBL/GenBank/DDBJ databases">
        <authorList>
            <person name="Palmer J.M."/>
        </authorList>
    </citation>
    <scope>NUCLEOTIDE SEQUENCE [LARGE SCALE GENOMIC DNA]</scope>
    <source>
        <strain evidence="3 4">TWF481</strain>
    </source>
</reference>
<dbReference type="InterPro" id="IPR029058">
    <property type="entry name" value="AB_hydrolase_fold"/>
</dbReference>
<dbReference type="Proteomes" id="UP001370758">
    <property type="component" value="Unassembled WGS sequence"/>
</dbReference>
<dbReference type="AlphaFoldDB" id="A0AAV9WQ86"/>
<dbReference type="GO" id="GO:0052689">
    <property type="term" value="F:carboxylic ester hydrolase activity"/>
    <property type="evidence" value="ECO:0007669"/>
    <property type="project" value="TreeGrafter"/>
</dbReference>
<sequence>MAEHEEPLTINPITSPHDSTIIFLHGRGDNGRNVAPFLVFAPVNSDYTPSSRRNRDITIRHLLPRTKFVFPTAARRRLTRIQRGEIIWNQWFDNSVADFADSVDEAQVEGIKESTDYIHQLIREEIESGIPPEKIIIMGISQGCAVGNMVVMRYPGRLGGFAGMCGWLPFISHIEGILKEGGEDGTPGDVMKVLEYVEGRLGNGSGTIQREDVTEMLKTPVFITHGIDDPKVVPKCGERLQSAFRGMGFEEVSWATYKVGHWWCDEQIVHIIAWLGAKGLTVSEQLAQFIGSDITDLGSQCVGYFTGEDEF</sequence>
<organism evidence="3 4">
    <name type="scientific">Arthrobotrys musiformis</name>
    <dbReference type="NCBI Taxonomy" id="47236"/>
    <lineage>
        <taxon>Eukaryota</taxon>
        <taxon>Fungi</taxon>
        <taxon>Dikarya</taxon>
        <taxon>Ascomycota</taxon>
        <taxon>Pezizomycotina</taxon>
        <taxon>Orbiliomycetes</taxon>
        <taxon>Orbiliales</taxon>
        <taxon>Orbiliaceae</taxon>
        <taxon>Arthrobotrys</taxon>
    </lineage>
</organism>
<dbReference type="PANTHER" id="PTHR10655:SF64">
    <property type="entry name" value="PHOSPHOLIPASE_CARBOXYLESTERASE_THIOESTERASE DOMAIN-CONTAINING PROTEIN"/>
    <property type="match status" value="1"/>
</dbReference>
<dbReference type="Pfam" id="PF02230">
    <property type="entry name" value="Abhydrolase_2"/>
    <property type="match status" value="1"/>
</dbReference>
<evidence type="ECO:0000313" key="4">
    <source>
        <dbReference type="Proteomes" id="UP001370758"/>
    </source>
</evidence>
<name>A0AAV9WQ86_9PEZI</name>
<keyword evidence="4" id="KW-1185">Reference proteome</keyword>
<protein>
    <recommendedName>
        <fullName evidence="2">Phospholipase/carboxylesterase/thioesterase domain-containing protein</fullName>
    </recommendedName>
</protein>
<dbReference type="GO" id="GO:0008474">
    <property type="term" value="F:palmitoyl-(protein) hydrolase activity"/>
    <property type="evidence" value="ECO:0007669"/>
    <property type="project" value="TreeGrafter"/>
</dbReference>
<gene>
    <name evidence="3" type="ORF">TWF481_004414</name>
</gene>
<dbReference type="PANTHER" id="PTHR10655">
    <property type="entry name" value="LYSOPHOSPHOLIPASE-RELATED"/>
    <property type="match status" value="1"/>
</dbReference>
<evidence type="ECO:0000313" key="3">
    <source>
        <dbReference type="EMBL" id="KAK6509683.1"/>
    </source>
</evidence>